<evidence type="ECO:0000256" key="4">
    <source>
        <dbReference type="ARBA" id="ARBA00022989"/>
    </source>
</evidence>
<feature type="transmembrane region" description="Helical" evidence="6">
    <location>
        <begin position="43"/>
        <end position="63"/>
    </location>
</feature>
<protein>
    <submittedName>
        <fullName evidence="8">Membrane protein</fullName>
    </submittedName>
</protein>
<dbReference type="GO" id="GO:0005886">
    <property type="term" value="C:plasma membrane"/>
    <property type="evidence" value="ECO:0007669"/>
    <property type="project" value="UniProtKB-SubCell"/>
</dbReference>
<comment type="caution">
    <text evidence="8">The sequence shown here is derived from an EMBL/GenBank/DDBJ whole genome shotgun (WGS) entry which is preliminary data.</text>
</comment>
<dbReference type="InterPro" id="IPR027379">
    <property type="entry name" value="CLS_N"/>
</dbReference>
<keyword evidence="4 6" id="KW-1133">Transmembrane helix</keyword>
<evidence type="ECO:0000256" key="1">
    <source>
        <dbReference type="ARBA" id="ARBA00004651"/>
    </source>
</evidence>
<dbReference type="Pfam" id="PF13396">
    <property type="entry name" value="PLDc_N"/>
    <property type="match status" value="1"/>
</dbReference>
<dbReference type="EMBL" id="BMMD01000010">
    <property type="protein sequence ID" value="GGJ81208.1"/>
    <property type="molecule type" value="Genomic_DNA"/>
</dbReference>
<evidence type="ECO:0000256" key="3">
    <source>
        <dbReference type="ARBA" id="ARBA00022692"/>
    </source>
</evidence>
<proteinExistence type="predicted"/>
<evidence type="ECO:0000313" key="9">
    <source>
        <dbReference type="Proteomes" id="UP000636956"/>
    </source>
</evidence>
<evidence type="ECO:0000256" key="2">
    <source>
        <dbReference type="ARBA" id="ARBA00022475"/>
    </source>
</evidence>
<feature type="domain" description="Cardiolipin synthase N-terminal" evidence="7">
    <location>
        <begin position="24"/>
        <end position="64"/>
    </location>
</feature>
<evidence type="ECO:0000259" key="7">
    <source>
        <dbReference type="Pfam" id="PF13396"/>
    </source>
</evidence>
<reference evidence="8" key="2">
    <citation type="submission" date="2020-09" db="EMBL/GenBank/DDBJ databases">
        <authorList>
            <person name="Sun Q."/>
            <person name="Zhou Y."/>
        </authorList>
    </citation>
    <scope>NUCLEOTIDE SEQUENCE</scope>
    <source>
        <strain evidence="8">CGMCC 1.8984</strain>
    </source>
</reference>
<feature type="transmembrane region" description="Helical" evidence="6">
    <location>
        <begin position="7"/>
        <end position="31"/>
    </location>
</feature>
<dbReference type="Proteomes" id="UP000636956">
    <property type="component" value="Unassembled WGS sequence"/>
</dbReference>
<accession>A0A917URV2</accession>
<name>A0A917URV2_9MICO</name>
<evidence type="ECO:0000256" key="5">
    <source>
        <dbReference type="ARBA" id="ARBA00023136"/>
    </source>
</evidence>
<organism evidence="8 9">
    <name type="scientific">Agromyces bauzanensis</name>
    <dbReference type="NCBI Taxonomy" id="1308924"/>
    <lineage>
        <taxon>Bacteria</taxon>
        <taxon>Bacillati</taxon>
        <taxon>Actinomycetota</taxon>
        <taxon>Actinomycetes</taxon>
        <taxon>Micrococcales</taxon>
        <taxon>Microbacteriaceae</taxon>
        <taxon>Agromyces</taxon>
    </lineage>
</organism>
<evidence type="ECO:0000256" key="6">
    <source>
        <dbReference type="SAM" id="Phobius"/>
    </source>
</evidence>
<gene>
    <name evidence="8" type="ORF">GCM10011372_19520</name>
</gene>
<comment type="subcellular location">
    <subcellularLocation>
        <location evidence="1">Cell membrane</location>
        <topology evidence="1">Multi-pass membrane protein</topology>
    </subcellularLocation>
</comment>
<dbReference type="AlphaFoldDB" id="A0A917URV2"/>
<keyword evidence="2" id="KW-1003">Cell membrane</keyword>
<sequence>MTGFWDLFWWFFWVYVFVAYLMVLISVFVDVFRDHDLNGWAKAVWVVALVFLPFITALVYLIARGRGMSERSGRRGQELHTAQDDYIREVAGASPTDEIAKAKSLLDAGTISQGEYDLLKSKALAR</sequence>
<evidence type="ECO:0000313" key="8">
    <source>
        <dbReference type="EMBL" id="GGJ81208.1"/>
    </source>
</evidence>
<dbReference type="RefSeq" id="WP_188743252.1">
    <property type="nucleotide sequence ID" value="NZ_BAABFW010000030.1"/>
</dbReference>
<keyword evidence="5 6" id="KW-0472">Membrane</keyword>
<keyword evidence="9" id="KW-1185">Reference proteome</keyword>
<keyword evidence="3 6" id="KW-0812">Transmembrane</keyword>
<reference evidence="8" key="1">
    <citation type="journal article" date="2014" name="Int. J. Syst. Evol. Microbiol.">
        <title>Complete genome sequence of Corynebacterium casei LMG S-19264T (=DSM 44701T), isolated from a smear-ripened cheese.</title>
        <authorList>
            <consortium name="US DOE Joint Genome Institute (JGI-PGF)"/>
            <person name="Walter F."/>
            <person name="Albersmeier A."/>
            <person name="Kalinowski J."/>
            <person name="Ruckert C."/>
        </authorList>
    </citation>
    <scope>NUCLEOTIDE SEQUENCE</scope>
    <source>
        <strain evidence="8">CGMCC 1.8984</strain>
    </source>
</reference>